<dbReference type="InterPro" id="IPR012337">
    <property type="entry name" value="RNaseH-like_sf"/>
</dbReference>
<dbReference type="EMBL" id="UYSU01036181">
    <property type="protein sequence ID" value="VDL97319.1"/>
    <property type="molecule type" value="Genomic_DNA"/>
</dbReference>
<dbReference type="AlphaFoldDB" id="A0A183T386"/>
<dbReference type="Gene3D" id="3.30.420.10">
    <property type="entry name" value="Ribonuclease H-like superfamily/Ribonuclease H"/>
    <property type="match status" value="1"/>
</dbReference>
<dbReference type="GO" id="GO:0005634">
    <property type="term" value="C:nucleus"/>
    <property type="evidence" value="ECO:0007669"/>
    <property type="project" value="TreeGrafter"/>
</dbReference>
<sequence length="688" mass="75318">MPTPDDLLPLSATGPTKDAAAEESSPMNDLFYSQQSVNSSYALASWVSEQALDELCCLADLTEEADAPMHSQLLMSQLQESHFDLSSFLNASVDAGRPIKQNSSLSVIQQVSKSSQKTASSQRLQRPESVLAGDSVMGTSWVTPDGPFSILSSERSAPTSSGGVDADLTEDTLLARATSEASQYARNARSVLFVDQDADELLAAPSRPPVQPTDEFEDIFQESNDEDHFPPDDPAVFPNLSSPIADDIIESTFADEVPVSNLPQLPQLDGVDDSNLSDQRACLQLFGIVFCQLPMPETDLVETSTNACHSSFFLTAPVTMQGSSFPSTYSSQRTSPPCLSDVSPSCNLSCTLPSTPSVYASAKETEVHSTPLNVKMPDPDFSLHSSSLVAYKNIRPPSFSQVESQLIDLKSTDETRTNGGQAKNPLEDSRSSDLDAKVDLSTSISDLWWSAFASRPRRLSTTSPSSGSASRRALLPVQENHLCLASLEVLVRTRYRLRGEAEVPISRRMQVGRLVRETEAISLSRLGGYAPDPRLDSILLACLCFQKPRASCSQYELFVLINRTDLGALGSSESLLRRLLPSHRTGLPVTSRLLLCAGEMELLQWTACLVQSFDPDLLVGYDVERRSWGFLVERAKTLGNLEFIRDISRLAVGKCHKDLHYSLVFYFPPSFLLCFFIVSFSPWTSTYP</sequence>
<proteinExistence type="predicted"/>
<dbReference type="SUPFAM" id="SSF53098">
    <property type="entry name" value="Ribonuclease H-like"/>
    <property type="match status" value="1"/>
</dbReference>
<feature type="region of interest" description="Disordered" evidence="1">
    <location>
        <begin position="410"/>
        <end position="433"/>
    </location>
</feature>
<keyword evidence="2" id="KW-0472">Membrane</keyword>
<organism evidence="6">
    <name type="scientific">Schistocephalus solidus</name>
    <name type="common">Tapeworm</name>
    <dbReference type="NCBI Taxonomy" id="70667"/>
    <lineage>
        <taxon>Eukaryota</taxon>
        <taxon>Metazoa</taxon>
        <taxon>Spiralia</taxon>
        <taxon>Lophotrochozoa</taxon>
        <taxon>Platyhelminthes</taxon>
        <taxon>Cestoda</taxon>
        <taxon>Eucestoda</taxon>
        <taxon>Diphyllobothriidea</taxon>
        <taxon>Diphyllobothriidae</taxon>
        <taxon>Schistocephalus</taxon>
    </lineage>
</organism>
<dbReference type="GO" id="GO:0016035">
    <property type="term" value="C:zeta DNA polymerase complex"/>
    <property type="evidence" value="ECO:0007669"/>
    <property type="project" value="InterPro"/>
</dbReference>
<dbReference type="STRING" id="70667.A0A183T386"/>
<protein>
    <submittedName>
        <fullName evidence="6">DNA_pol_B_exo1 domain-containing protein</fullName>
    </submittedName>
</protein>
<evidence type="ECO:0000313" key="4">
    <source>
        <dbReference type="EMBL" id="VDL97319.1"/>
    </source>
</evidence>
<dbReference type="Pfam" id="PF03104">
    <property type="entry name" value="DNA_pol_B_exo1"/>
    <property type="match status" value="1"/>
</dbReference>
<keyword evidence="5" id="KW-1185">Reference proteome</keyword>
<dbReference type="GO" id="GO:0003676">
    <property type="term" value="F:nucleic acid binding"/>
    <property type="evidence" value="ECO:0007669"/>
    <property type="project" value="InterPro"/>
</dbReference>
<evidence type="ECO:0000259" key="3">
    <source>
        <dbReference type="Pfam" id="PF03104"/>
    </source>
</evidence>
<dbReference type="WBParaSite" id="SSLN_0001135701-mRNA-1">
    <property type="protein sequence ID" value="SSLN_0001135701-mRNA-1"/>
    <property type="gene ID" value="SSLN_0001135701"/>
</dbReference>
<dbReference type="OrthoDB" id="2414538at2759"/>
<dbReference type="GO" id="GO:0003887">
    <property type="term" value="F:DNA-directed DNA polymerase activity"/>
    <property type="evidence" value="ECO:0007669"/>
    <property type="project" value="TreeGrafter"/>
</dbReference>
<accession>A0A183T386</accession>
<dbReference type="PANTHER" id="PTHR45812:SF1">
    <property type="entry name" value="DNA POLYMERASE ZETA CATALYTIC SUBUNIT"/>
    <property type="match status" value="1"/>
</dbReference>
<keyword evidence="2" id="KW-0812">Transmembrane</keyword>
<evidence type="ECO:0000313" key="5">
    <source>
        <dbReference type="Proteomes" id="UP000275846"/>
    </source>
</evidence>
<reference evidence="6" key="1">
    <citation type="submission" date="2016-06" db="UniProtKB">
        <authorList>
            <consortium name="WormBaseParasite"/>
        </authorList>
    </citation>
    <scope>IDENTIFICATION</scope>
</reference>
<evidence type="ECO:0000256" key="2">
    <source>
        <dbReference type="SAM" id="Phobius"/>
    </source>
</evidence>
<dbReference type="Proteomes" id="UP000275846">
    <property type="component" value="Unassembled WGS sequence"/>
</dbReference>
<feature type="transmembrane region" description="Helical" evidence="2">
    <location>
        <begin position="663"/>
        <end position="683"/>
    </location>
</feature>
<feature type="region of interest" description="Disordered" evidence="1">
    <location>
        <begin position="1"/>
        <end position="25"/>
    </location>
</feature>
<dbReference type="GO" id="GO:0042276">
    <property type="term" value="P:error-prone translesion synthesis"/>
    <property type="evidence" value="ECO:0007669"/>
    <property type="project" value="TreeGrafter"/>
</dbReference>
<reference evidence="4 5" key="2">
    <citation type="submission" date="2018-11" db="EMBL/GenBank/DDBJ databases">
        <authorList>
            <consortium name="Pathogen Informatics"/>
        </authorList>
    </citation>
    <scope>NUCLEOTIDE SEQUENCE [LARGE SCALE GENOMIC DNA]</scope>
    <source>
        <strain evidence="4 5">NST_G2</strain>
    </source>
</reference>
<feature type="domain" description="DNA-directed DNA polymerase family B exonuclease" evidence="3">
    <location>
        <begin position="592"/>
        <end position="650"/>
    </location>
</feature>
<dbReference type="InterPro" id="IPR036397">
    <property type="entry name" value="RNaseH_sf"/>
</dbReference>
<name>A0A183T386_SCHSO</name>
<dbReference type="PANTHER" id="PTHR45812">
    <property type="entry name" value="DNA POLYMERASE ZETA CATALYTIC SUBUNIT"/>
    <property type="match status" value="1"/>
</dbReference>
<evidence type="ECO:0000313" key="6">
    <source>
        <dbReference type="WBParaSite" id="SSLN_0001135701-mRNA-1"/>
    </source>
</evidence>
<evidence type="ECO:0000256" key="1">
    <source>
        <dbReference type="SAM" id="MobiDB-lite"/>
    </source>
</evidence>
<dbReference type="InterPro" id="IPR006133">
    <property type="entry name" value="DNA-dir_DNA_pol_B_exonuc"/>
</dbReference>
<keyword evidence="2" id="KW-1133">Transmembrane helix</keyword>
<gene>
    <name evidence="4" type="ORF">SSLN_LOCUS10934</name>
</gene>
<dbReference type="GO" id="GO:0000724">
    <property type="term" value="P:double-strand break repair via homologous recombination"/>
    <property type="evidence" value="ECO:0007669"/>
    <property type="project" value="TreeGrafter"/>
</dbReference>
<dbReference type="InterPro" id="IPR030559">
    <property type="entry name" value="PolZ_Rev3"/>
</dbReference>